<protein>
    <submittedName>
        <fullName evidence="1">Uncharacterized protein</fullName>
    </submittedName>
</protein>
<keyword evidence="2" id="KW-1185">Reference proteome</keyword>
<proteinExistence type="predicted"/>
<name>A0A834SRZ8_9FABA</name>
<organism evidence="1 2">
    <name type="scientific">Senna tora</name>
    <dbReference type="NCBI Taxonomy" id="362788"/>
    <lineage>
        <taxon>Eukaryota</taxon>
        <taxon>Viridiplantae</taxon>
        <taxon>Streptophyta</taxon>
        <taxon>Embryophyta</taxon>
        <taxon>Tracheophyta</taxon>
        <taxon>Spermatophyta</taxon>
        <taxon>Magnoliopsida</taxon>
        <taxon>eudicotyledons</taxon>
        <taxon>Gunneridae</taxon>
        <taxon>Pentapetalae</taxon>
        <taxon>rosids</taxon>
        <taxon>fabids</taxon>
        <taxon>Fabales</taxon>
        <taxon>Fabaceae</taxon>
        <taxon>Caesalpinioideae</taxon>
        <taxon>Cassia clade</taxon>
        <taxon>Senna</taxon>
    </lineage>
</organism>
<comment type="caution">
    <text evidence="1">The sequence shown here is derived from an EMBL/GenBank/DDBJ whole genome shotgun (WGS) entry which is preliminary data.</text>
</comment>
<gene>
    <name evidence="1" type="ORF">G2W53_039986</name>
</gene>
<evidence type="ECO:0000313" key="1">
    <source>
        <dbReference type="EMBL" id="KAF7807825.1"/>
    </source>
</evidence>
<dbReference type="EMBL" id="JAAIUW010000012">
    <property type="protein sequence ID" value="KAF7807825.1"/>
    <property type="molecule type" value="Genomic_DNA"/>
</dbReference>
<dbReference type="Proteomes" id="UP000634136">
    <property type="component" value="Unassembled WGS sequence"/>
</dbReference>
<accession>A0A834SRZ8</accession>
<sequence length="196" mass="20793">MIPWFGTTASRREVIVGAEGLASRLLAVVPVIGCHLMATARPISINCLSTVGRGRVGRLPFGGNGPSLRRSNRVLASFAGSMIPSFRTTASRWAVIMGTKGLASRLLVAIAVIGCHLMATIRPFGINYLATVGHGRGDRLPFGGNGPSLRRDPTKSCPFKRRSNLVVTSFAGSMIPWFGTTASRRAVIMDTKGLAS</sequence>
<evidence type="ECO:0000313" key="2">
    <source>
        <dbReference type="Proteomes" id="UP000634136"/>
    </source>
</evidence>
<dbReference type="AlphaFoldDB" id="A0A834SRZ8"/>
<reference evidence="1" key="1">
    <citation type="submission" date="2020-09" db="EMBL/GenBank/DDBJ databases">
        <title>Genome-Enabled Discovery of Anthraquinone Biosynthesis in Senna tora.</title>
        <authorList>
            <person name="Kang S.-H."/>
            <person name="Pandey R.P."/>
            <person name="Lee C.-M."/>
            <person name="Sim J.-S."/>
            <person name="Jeong J.-T."/>
            <person name="Choi B.-S."/>
            <person name="Jung M."/>
            <person name="Ginzburg D."/>
            <person name="Zhao K."/>
            <person name="Won S.Y."/>
            <person name="Oh T.-J."/>
            <person name="Yu Y."/>
            <person name="Kim N.-H."/>
            <person name="Lee O.R."/>
            <person name="Lee T.-H."/>
            <person name="Bashyal P."/>
            <person name="Kim T.-S."/>
            <person name="Lee W.-H."/>
            <person name="Kawkins C."/>
            <person name="Kim C.-K."/>
            <person name="Kim J.S."/>
            <person name="Ahn B.O."/>
            <person name="Rhee S.Y."/>
            <person name="Sohng J.K."/>
        </authorList>
    </citation>
    <scope>NUCLEOTIDE SEQUENCE</scope>
    <source>
        <tissue evidence="1">Leaf</tissue>
    </source>
</reference>